<reference evidence="2 4" key="1">
    <citation type="journal article" date="2005" name="Nature">
        <title>Genome sequence, comparative analysis and haplotype structure of the domestic dog.</title>
        <authorList>
            <consortium name="Broad Sequencing Platform"/>
            <person name="Lindblad-Toh K."/>
            <person name="Wade C.M."/>
            <person name="Mikkelsen T.S."/>
            <person name="Karlsson E.K."/>
            <person name="Jaffe D.B."/>
            <person name="Kamal M."/>
            <person name="Clamp M."/>
            <person name="Chang J.L."/>
            <person name="Kulbokas E.J. III"/>
            <person name="Zody M.C."/>
            <person name="Mauceli E."/>
            <person name="Xie X."/>
            <person name="Breen M."/>
            <person name="Wayne R.K."/>
            <person name="Ostrander E.A."/>
            <person name="Ponting C.P."/>
            <person name="Galibert F."/>
            <person name="Smith D.R."/>
            <person name="DeJong P.J."/>
            <person name="Kirkness E."/>
            <person name="Alvarez P."/>
            <person name="Biagi T."/>
            <person name="Brockman W."/>
            <person name="Butler J."/>
            <person name="Chin C.W."/>
            <person name="Cook A."/>
            <person name="Cuff J."/>
            <person name="Daly M.J."/>
            <person name="DeCaprio D."/>
            <person name="Gnerre S."/>
            <person name="Grabherr M."/>
            <person name="Kellis M."/>
            <person name="Kleber M."/>
            <person name="Bardeleben C."/>
            <person name="Goodstadt L."/>
            <person name="Heger A."/>
            <person name="Hitte C."/>
            <person name="Kim L."/>
            <person name="Koepfli K.P."/>
            <person name="Parker H.G."/>
            <person name="Pollinger J.P."/>
            <person name="Searle S.M."/>
            <person name="Sutter N.B."/>
            <person name="Thomas R."/>
            <person name="Webber C."/>
            <person name="Baldwin J."/>
            <person name="Abebe A."/>
            <person name="Abouelleil A."/>
            <person name="Aftuck L."/>
            <person name="Ait-Zahra M."/>
            <person name="Aldredge T."/>
            <person name="Allen N."/>
            <person name="An P."/>
            <person name="Anderson S."/>
            <person name="Antoine C."/>
            <person name="Arachchi H."/>
            <person name="Aslam A."/>
            <person name="Ayotte L."/>
            <person name="Bachantsang P."/>
            <person name="Barry A."/>
            <person name="Bayul T."/>
            <person name="Benamara M."/>
            <person name="Berlin A."/>
            <person name="Bessette D."/>
            <person name="Blitshteyn B."/>
            <person name="Bloom T."/>
            <person name="Blye J."/>
            <person name="Boguslavskiy L."/>
            <person name="Bonnet C."/>
            <person name="Boukhgalter B."/>
            <person name="Brown A."/>
            <person name="Cahill P."/>
            <person name="Calixte N."/>
            <person name="Camarata J."/>
            <person name="Cheshatsang Y."/>
            <person name="Chu J."/>
            <person name="Citroen M."/>
            <person name="Collymore A."/>
            <person name="Cooke P."/>
            <person name="Dawoe T."/>
            <person name="Daza R."/>
            <person name="Decktor K."/>
            <person name="DeGray S."/>
            <person name="Dhargay N."/>
            <person name="Dooley K."/>
            <person name="Dooley K."/>
            <person name="Dorje P."/>
            <person name="Dorjee K."/>
            <person name="Dorris L."/>
            <person name="Duffey N."/>
            <person name="Dupes A."/>
            <person name="Egbiremolen O."/>
            <person name="Elong R."/>
            <person name="Falk J."/>
            <person name="Farina A."/>
            <person name="Faro S."/>
            <person name="Ferguson D."/>
            <person name="Ferreira P."/>
            <person name="Fisher S."/>
            <person name="FitzGerald M."/>
            <person name="Foley K."/>
            <person name="Foley C."/>
            <person name="Franke A."/>
            <person name="Friedrich D."/>
            <person name="Gage D."/>
            <person name="Garber M."/>
            <person name="Gearin G."/>
            <person name="Giannoukos G."/>
            <person name="Goode T."/>
            <person name="Goyette A."/>
            <person name="Graham J."/>
            <person name="Grandbois E."/>
            <person name="Gyaltsen K."/>
            <person name="Hafez N."/>
            <person name="Hagopian D."/>
            <person name="Hagos B."/>
            <person name="Hall J."/>
            <person name="Healy C."/>
            <person name="Hegarty R."/>
            <person name="Honan T."/>
            <person name="Horn A."/>
            <person name="Houde N."/>
            <person name="Hughes L."/>
            <person name="Hunnicutt L."/>
            <person name="Husby M."/>
            <person name="Jester B."/>
            <person name="Jones C."/>
            <person name="Kamat A."/>
            <person name="Kanga B."/>
            <person name="Kells C."/>
            <person name="Khazanovich D."/>
            <person name="Kieu A.C."/>
            <person name="Kisner P."/>
            <person name="Kumar M."/>
            <person name="Lance K."/>
            <person name="Landers T."/>
            <person name="Lara M."/>
            <person name="Lee W."/>
            <person name="Leger J.P."/>
            <person name="Lennon N."/>
            <person name="Leuper L."/>
            <person name="LeVine S."/>
            <person name="Liu J."/>
            <person name="Liu X."/>
            <person name="Lokyitsang Y."/>
            <person name="Lokyitsang T."/>
            <person name="Lui A."/>
            <person name="Macdonald J."/>
            <person name="Major J."/>
            <person name="Marabella R."/>
            <person name="Maru K."/>
            <person name="Matthews C."/>
            <person name="McDonough S."/>
            <person name="Mehta T."/>
            <person name="Meldrim J."/>
            <person name="Melnikov A."/>
            <person name="Meneus L."/>
            <person name="Mihalev A."/>
            <person name="Mihova T."/>
            <person name="Miller K."/>
            <person name="Mittelman R."/>
            <person name="Mlenga V."/>
            <person name="Mulrain L."/>
            <person name="Munson G."/>
            <person name="Navidi A."/>
            <person name="Naylor J."/>
            <person name="Nguyen T."/>
            <person name="Nguyen N."/>
            <person name="Nguyen C."/>
            <person name="Nguyen T."/>
            <person name="Nicol R."/>
            <person name="Norbu N."/>
            <person name="Norbu C."/>
            <person name="Novod N."/>
            <person name="Nyima T."/>
            <person name="Olandt P."/>
            <person name="O'Neill B."/>
            <person name="O'Neill K."/>
            <person name="Osman S."/>
            <person name="Oyono L."/>
            <person name="Patti C."/>
            <person name="Perrin D."/>
            <person name="Phunkhang P."/>
            <person name="Pierre F."/>
            <person name="Priest M."/>
            <person name="Rachupka A."/>
            <person name="Raghuraman S."/>
            <person name="Rameau R."/>
            <person name="Ray V."/>
            <person name="Raymond C."/>
            <person name="Rege F."/>
            <person name="Rise C."/>
            <person name="Rogers J."/>
            <person name="Rogov P."/>
            <person name="Sahalie J."/>
            <person name="Settipalli S."/>
            <person name="Sharpe T."/>
            <person name="Shea T."/>
            <person name="Sheehan M."/>
            <person name="Sherpa N."/>
            <person name="Shi J."/>
            <person name="Shih D."/>
            <person name="Sloan J."/>
            <person name="Smith C."/>
            <person name="Sparrow T."/>
            <person name="Stalker J."/>
            <person name="Stange-Thomann N."/>
            <person name="Stavropoulos S."/>
            <person name="Stone C."/>
            <person name="Stone S."/>
            <person name="Sykes S."/>
            <person name="Tchuinga P."/>
            <person name="Tenzing P."/>
            <person name="Tesfaye S."/>
            <person name="Thoulutsang D."/>
            <person name="Thoulutsang Y."/>
            <person name="Topham K."/>
            <person name="Topping I."/>
            <person name="Tsamla T."/>
            <person name="Vassiliev H."/>
            <person name="Venkataraman V."/>
            <person name="Vo A."/>
            <person name="Wangchuk T."/>
            <person name="Wangdi T."/>
            <person name="Weiand M."/>
            <person name="Wilkinson J."/>
            <person name="Wilson A."/>
            <person name="Yadav S."/>
            <person name="Yang S."/>
            <person name="Yang X."/>
            <person name="Young G."/>
            <person name="Yu Q."/>
            <person name="Zainoun J."/>
            <person name="Zembek L."/>
            <person name="Zimmer A."/>
            <person name="Lander E.S."/>
        </authorList>
    </citation>
    <scope>NUCLEOTIDE SEQUENCE [LARGE SCALE GENOMIC DNA]</scope>
    <source>
        <strain evidence="2">Boxer</strain>
    </source>
</reference>
<dbReference type="SUPFAM" id="SSF50494">
    <property type="entry name" value="Trypsin-like serine proteases"/>
    <property type="match status" value="1"/>
</dbReference>
<dbReference type="PANTHER" id="PTHR14389">
    <property type="entry name" value="SI:CH1073-475A24.1"/>
    <property type="match status" value="1"/>
</dbReference>
<dbReference type="InterPro" id="IPR009003">
    <property type="entry name" value="Peptidase_S1_PA"/>
</dbReference>
<dbReference type="Ensembl" id="ENSCAFT00000012244.6">
    <property type="protein sequence ID" value="ENSCAFP00000011348.6"/>
    <property type="gene ID" value="ENSCAFG00000025213.5"/>
</dbReference>
<dbReference type="GO" id="GO:0008236">
    <property type="term" value="F:serine-type peptidase activity"/>
    <property type="evidence" value="ECO:0007669"/>
    <property type="project" value="Ensembl"/>
</dbReference>
<proteinExistence type="predicted"/>
<dbReference type="Proteomes" id="UP000002254">
    <property type="component" value="Chromosome 18"/>
</dbReference>
<name>A0A8C0SBV1_CANLF</name>
<reference evidence="3" key="3">
    <citation type="submission" date="2025-05" db="UniProtKB">
        <authorList>
            <consortium name="Ensembl"/>
        </authorList>
    </citation>
    <scope>IDENTIFICATION</scope>
</reference>
<dbReference type="GeneID" id="609897"/>
<dbReference type="KEGG" id="cfa:609897"/>
<dbReference type="CTD" id="374393"/>
<evidence type="ECO:0000313" key="5">
    <source>
        <dbReference type="Proteomes" id="UP000694542"/>
    </source>
</evidence>
<evidence type="ECO:0000313" key="3">
    <source>
        <dbReference type="Ensembl" id="ENSCAFP00040019059.1"/>
    </source>
</evidence>
<organism evidence="3 5">
    <name type="scientific">Canis lupus familiaris</name>
    <name type="common">Dog</name>
    <name type="synonym">Canis familiaris</name>
    <dbReference type="NCBI Taxonomy" id="9615"/>
    <lineage>
        <taxon>Eukaryota</taxon>
        <taxon>Metazoa</taxon>
        <taxon>Chordata</taxon>
        <taxon>Craniata</taxon>
        <taxon>Vertebrata</taxon>
        <taxon>Euteleostomi</taxon>
        <taxon>Mammalia</taxon>
        <taxon>Eutheria</taxon>
        <taxon>Laurasiatheria</taxon>
        <taxon>Carnivora</taxon>
        <taxon>Caniformia</taxon>
        <taxon>Canidae</taxon>
        <taxon>Canis</taxon>
    </lineage>
</organism>
<protein>
    <submittedName>
        <fullName evidence="3">FAM111 trypsin like peptidase B</fullName>
    </submittedName>
</protein>
<evidence type="ECO:0000313" key="2">
    <source>
        <dbReference type="Ensembl" id="ENSCAFP00000011348.6"/>
    </source>
</evidence>
<dbReference type="OrthoDB" id="10025068at2759"/>
<dbReference type="PANTHER" id="PTHR14389:SF4">
    <property type="entry name" value="SERINE PROTEASE FAM111B"/>
    <property type="match status" value="1"/>
</dbReference>
<reference evidence="3" key="2">
    <citation type="submission" date="2018-10" db="EMBL/GenBank/DDBJ databases">
        <title>De novo assembly of a Great Dane genome.</title>
        <authorList>
            <person name="Kidd J.M."/>
            <person name="Pendleton A.L."/>
            <person name="Shen F."/>
            <person name="Emery S."/>
        </authorList>
    </citation>
    <scope>NUCLEOTIDE SEQUENCE [LARGE SCALE GENOMIC DNA]</scope>
    <source>
        <strain evidence="3">Great Dane</strain>
    </source>
</reference>
<gene>
    <name evidence="2" type="primary">FAM111B</name>
</gene>
<dbReference type="GO" id="GO:0005652">
    <property type="term" value="C:nuclear lamina"/>
    <property type="evidence" value="ECO:0007669"/>
    <property type="project" value="Ensembl"/>
</dbReference>
<dbReference type="GO" id="GO:0005737">
    <property type="term" value="C:cytoplasm"/>
    <property type="evidence" value="ECO:0007669"/>
    <property type="project" value="Ensembl"/>
</dbReference>
<dbReference type="Proteomes" id="UP000694542">
    <property type="component" value="Chromosome 18"/>
</dbReference>
<evidence type="ECO:0000313" key="4">
    <source>
        <dbReference type="Proteomes" id="UP000002254"/>
    </source>
</evidence>
<dbReference type="Gene3D" id="2.40.10.120">
    <property type="match status" value="1"/>
</dbReference>
<dbReference type="AlphaFoldDB" id="A0A8C0SBV1"/>
<dbReference type="Ensembl" id="ENSCAFT00040021970.1">
    <property type="protein sequence ID" value="ENSCAFP00040019059.1"/>
    <property type="gene ID" value="ENSCAFG00040011916.1"/>
</dbReference>
<feature type="region of interest" description="Disordered" evidence="1">
    <location>
        <begin position="101"/>
        <end position="129"/>
    </location>
</feature>
<accession>A0A8C0SBV1</accession>
<feature type="region of interest" description="Disordered" evidence="1">
    <location>
        <begin position="1"/>
        <end position="33"/>
    </location>
</feature>
<evidence type="ECO:0000256" key="1">
    <source>
        <dbReference type="SAM" id="MobiDB-lite"/>
    </source>
</evidence>
<dbReference type="Pfam" id="PF13365">
    <property type="entry name" value="Trypsin_2"/>
    <property type="match status" value="1"/>
</dbReference>
<dbReference type="OMA" id="LCDIKQK"/>
<sequence length="820" mass="93964">MRADPAPSLPGARGNLGPTVPLSPEQGRAESPRTRAFAALPSPWQRSPAPRGHLRISIARVRVNPILASLNWPVVEVSHSFLEVIMNSQKPEDNKAFTTAEYGQSTSPEDPEDTVMEQTRPGTPAAHSLSDIKDWSKTIKLKSEVKREASMEIQKPDVGTSKKCSFTFTLNENVRKSDRSVFTAHGKHTESIYSALKANDNFKERMQNHLNKNILVYEEKTIDGYVNLGMPLKCLPRDSHFKITFGQRKCNQEDDQMFRQCENPNVECILFHVVAVGKSIKKILKIKELHERGSTVCVYALKGETIKEALSKDGRFRSDLDEFEWKVMEDHQKIHGKQSLVDEVSGKTLEMDIFKKRNVRAGAHKKIKQESESATDEISPFEQLQSEIIEHKPETDGETEDVESKKEETVSLQSLGHDIERKKRRTIFRIRDYYTNSVKRKYGRSSSRHRQRPHVGMQHVINQTIQRTATNVWLKNCQVLSKVIMDQYPNFNEEARWMRNYFRDEQKKAKVPASQQFNIYKKYFAKVTENSTSVATCEDLIHLSKSVGFMMWYNNRNMGNATCFVFNHGYIFTCRHVINKIVGEGTDLNLWPEIISQCAKVTFSHKRFLPDNQDWYALDPWFGVSDGNLDYAILKLSQHQNGFPPGLFRQISSQQSSDLIYIIGHPEGQVKKIDGCAVIPINQRMERYAEQLQDEMVGSNAATYNAFPMFTQRSFLPEVWSNDTLSYDTCFSSGSSGSPVFSASGQLVAMHTIGHFYKRGENVHAIIEFGYLMNSILCDIKQKSESFYQFLMEDKTENCTKDYTIQELSLQEYQIEPMEH</sequence>
<feature type="region of interest" description="Disordered" evidence="1">
    <location>
        <begin position="390"/>
        <end position="410"/>
    </location>
</feature>